<comment type="similarity">
    <text evidence="1">Belongs to the avfA family.</text>
</comment>
<protein>
    <submittedName>
        <fullName evidence="3">Fungal specific transcription factor domain-containing protein</fullName>
    </submittedName>
</protein>
<dbReference type="AlphaFoldDB" id="A0A1J9RN19"/>
<evidence type="ECO:0000256" key="1">
    <source>
        <dbReference type="ARBA" id="ARBA00038376"/>
    </source>
</evidence>
<dbReference type="STRING" id="236234.A0A1J9RN19"/>
<sequence length="287" mass="29576">MSASTSTSTSTAPVQTIAFLGATGGCTLPVLERALKAGHHATALVRNPAKLRTLLSTTRGVPADLIDRNLTIISGSASDSDAAAAASLRALLTVPNDGQPSNTLVDTIVSGIGSLPALQWSLRSPVTLQQPGLCGAATRNVVDALRGLLAEGCRTQAGGGPGMVAISTTGVSRVQRDVPLLFVPLYHYLLRVPHEDKRDMEDCVVAAEAEGSLGGFVVVRPSLLLDGGAKGKGAVRVGWEGAGGKGEGAPGPAVGYTVARDDVAAWIWEEAVMRRETWAGKCVSLTY</sequence>
<dbReference type="PANTHER" id="PTHR15020:SF50">
    <property type="entry name" value="UPF0659 PROTEIN YMR090W"/>
    <property type="match status" value="1"/>
</dbReference>
<proteinExistence type="inferred from homology"/>
<evidence type="ECO:0000313" key="4">
    <source>
        <dbReference type="Proteomes" id="UP000183809"/>
    </source>
</evidence>
<dbReference type="InterPro" id="IPR016040">
    <property type="entry name" value="NAD(P)-bd_dom"/>
</dbReference>
<evidence type="ECO:0000259" key="2">
    <source>
        <dbReference type="Pfam" id="PF13460"/>
    </source>
</evidence>
<evidence type="ECO:0000313" key="3">
    <source>
        <dbReference type="EMBL" id="OJD29316.1"/>
    </source>
</evidence>
<keyword evidence="4" id="KW-1185">Reference proteome</keyword>
<dbReference type="PANTHER" id="PTHR15020">
    <property type="entry name" value="FLAVIN REDUCTASE-RELATED"/>
    <property type="match status" value="1"/>
</dbReference>
<dbReference type="GeneID" id="31019837"/>
<dbReference type="EMBL" id="MNUE01000084">
    <property type="protein sequence ID" value="OJD29316.1"/>
    <property type="molecule type" value="Genomic_DNA"/>
</dbReference>
<comment type="caution">
    <text evidence="3">The sequence shown here is derived from an EMBL/GenBank/DDBJ whole genome shotgun (WGS) entry which is preliminary data.</text>
</comment>
<dbReference type="Gene3D" id="3.40.50.720">
    <property type="entry name" value="NAD(P)-binding Rossmann-like Domain"/>
    <property type="match status" value="1"/>
</dbReference>
<feature type="domain" description="NAD(P)-binding" evidence="2">
    <location>
        <begin position="21"/>
        <end position="269"/>
    </location>
</feature>
<dbReference type="Pfam" id="PF13460">
    <property type="entry name" value="NAD_binding_10"/>
    <property type="match status" value="1"/>
</dbReference>
<dbReference type="SUPFAM" id="SSF51735">
    <property type="entry name" value="NAD(P)-binding Rossmann-fold domains"/>
    <property type="match status" value="1"/>
</dbReference>
<dbReference type="OrthoDB" id="63935at2759"/>
<name>A0A1J9RN19_9PEZI</name>
<dbReference type="Proteomes" id="UP000183809">
    <property type="component" value="Unassembled WGS sequence"/>
</dbReference>
<accession>A0A1J9RN19</accession>
<dbReference type="InterPro" id="IPR036291">
    <property type="entry name" value="NAD(P)-bd_dom_sf"/>
</dbReference>
<gene>
    <name evidence="3" type="ORF">BKCO1_840009</name>
</gene>
<organism evidence="3 4">
    <name type="scientific">Diplodia corticola</name>
    <dbReference type="NCBI Taxonomy" id="236234"/>
    <lineage>
        <taxon>Eukaryota</taxon>
        <taxon>Fungi</taxon>
        <taxon>Dikarya</taxon>
        <taxon>Ascomycota</taxon>
        <taxon>Pezizomycotina</taxon>
        <taxon>Dothideomycetes</taxon>
        <taxon>Dothideomycetes incertae sedis</taxon>
        <taxon>Botryosphaeriales</taxon>
        <taxon>Botryosphaeriaceae</taxon>
        <taxon>Diplodia</taxon>
    </lineage>
</organism>
<dbReference type="RefSeq" id="XP_020125576.1">
    <property type="nucleotide sequence ID" value="XM_020279574.1"/>
</dbReference>
<reference evidence="3 4" key="1">
    <citation type="submission" date="2016-10" db="EMBL/GenBank/DDBJ databases">
        <title>Proteomics and genomics reveal pathogen-plant mechanisms compatible with a hemibiotrophic lifestyle of Diplodia corticola.</title>
        <authorList>
            <person name="Fernandes I."/>
            <person name="De Jonge R."/>
            <person name="Van De Peer Y."/>
            <person name="Devreese B."/>
            <person name="Alves A."/>
            <person name="Esteves A.C."/>
        </authorList>
    </citation>
    <scope>NUCLEOTIDE SEQUENCE [LARGE SCALE GENOMIC DNA]</scope>
    <source>
        <strain evidence="3 4">CBS 112549</strain>
    </source>
</reference>